<dbReference type="AlphaFoldDB" id="A0A9D4LPT6"/>
<dbReference type="EMBL" id="JAIWYP010000002">
    <property type="protein sequence ID" value="KAH3862760.1"/>
    <property type="molecule type" value="Genomic_DNA"/>
</dbReference>
<evidence type="ECO:0000313" key="2">
    <source>
        <dbReference type="Proteomes" id="UP000828390"/>
    </source>
</evidence>
<keyword evidence="2" id="KW-1185">Reference proteome</keyword>
<reference evidence="1" key="2">
    <citation type="submission" date="2020-11" db="EMBL/GenBank/DDBJ databases">
        <authorList>
            <person name="McCartney M.A."/>
            <person name="Auch B."/>
            <person name="Kono T."/>
            <person name="Mallez S."/>
            <person name="Becker A."/>
            <person name="Gohl D.M."/>
            <person name="Silverstein K.A.T."/>
            <person name="Koren S."/>
            <person name="Bechman K.B."/>
            <person name="Herman A."/>
            <person name="Abrahante J.E."/>
            <person name="Garbe J."/>
        </authorList>
    </citation>
    <scope>NUCLEOTIDE SEQUENCE</scope>
    <source>
        <strain evidence="1">Duluth1</strain>
        <tissue evidence="1">Whole animal</tissue>
    </source>
</reference>
<name>A0A9D4LPT6_DREPO</name>
<evidence type="ECO:0000313" key="1">
    <source>
        <dbReference type="EMBL" id="KAH3862760.1"/>
    </source>
</evidence>
<gene>
    <name evidence="1" type="ORF">DPMN_025734</name>
</gene>
<organism evidence="1 2">
    <name type="scientific">Dreissena polymorpha</name>
    <name type="common">Zebra mussel</name>
    <name type="synonym">Mytilus polymorpha</name>
    <dbReference type="NCBI Taxonomy" id="45954"/>
    <lineage>
        <taxon>Eukaryota</taxon>
        <taxon>Metazoa</taxon>
        <taxon>Spiralia</taxon>
        <taxon>Lophotrochozoa</taxon>
        <taxon>Mollusca</taxon>
        <taxon>Bivalvia</taxon>
        <taxon>Autobranchia</taxon>
        <taxon>Heteroconchia</taxon>
        <taxon>Euheterodonta</taxon>
        <taxon>Imparidentia</taxon>
        <taxon>Neoheterodontei</taxon>
        <taxon>Myida</taxon>
        <taxon>Dreissenoidea</taxon>
        <taxon>Dreissenidae</taxon>
        <taxon>Dreissena</taxon>
    </lineage>
</organism>
<proteinExistence type="predicted"/>
<protein>
    <submittedName>
        <fullName evidence="1">Uncharacterized protein</fullName>
    </submittedName>
</protein>
<sequence>MQTVEDCITLFTYSPTIPWSTFPFRYRRGNFNYILPSIVTQMCSFIKLLDPKLFTAHFVLGAQLTHIATTCPHPKFSNWVDGNHKHTLNTYALNLSPYRSYIELTQQLWKTGS</sequence>
<reference evidence="1" key="1">
    <citation type="journal article" date="2019" name="bioRxiv">
        <title>The Genome of the Zebra Mussel, Dreissena polymorpha: A Resource for Invasive Species Research.</title>
        <authorList>
            <person name="McCartney M.A."/>
            <person name="Auch B."/>
            <person name="Kono T."/>
            <person name="Mallez S."/>
            <person name="Zhang Y."/>
            <person name="Obille A."/>
            <person name="Becker A."/>
            <person name="Abrahante J.E."/>
            <person name="Garbe J."/>
            <person name="Badalamenti J.P."/>
            <person name="Herman A."/>
            <person name="Mangelson H."/>
            <person name="Liachko I."/>
            <person name="Sullivan S."/>
            <person name="Sone E.D."/>
            <person name="Koren S."/>
            <person name="Silverstein K.A.T."/>
            <person name="Beckman K.B."/>
            <person name="Gohl D.M."/>
        </authorList>
    </citation>
    <scope>NUCLEOTIDE SEQUENCE</scope>
    <source>
        <strain evidence="1">Duluth1</strain>
        <tissue evidence="1">Whole animal</tissue>
    </source>
</reference>
<comment type="caution">
    <text evidence="1">The sequence shown here is derived from an EMBL/GenBank/DDBJ whole genome shotgun (WGS) entry which is preliminary data.</text>
</comment>
<dbReference type="Proteomes" id="UP000828390">
    <property type="component" value="Unassembled WGS sequence"/>
</dbReference>
<accession>A0A9D4LPT6</accession>